<dbReference type="RefSeq" id="WP_072015171.1">
    <property type="nucleotide sequence ID" value="NZ_BBMZ01000002.1"/>
</dbReference>
<comment type="caution">
    <text evidence="2">The sequence shown here is derived from an EMBL/GenBank/DDBJ whole genome shotgun (WGS) entry which is preliminary data.</text>
</comment>
<organism evidence="2 3">
    <name type="scientific">Pseudescherichia vulneris NBRC 102420</name>
    <dbReference type="NCBI Taxonomy" id="1115515"/>
    <lineage>
        <taxon>Bacteria</taxon>
        <taxon>Pseudomonadati</taxon>
        <taxon>Pseudomonadota</taxon>
        <taxon>Gammaproteobacteria</taxon>
        <taxon>Enterobacterales</taxon>
        <taxon>Enterobacteriaceae</taxon>
        <taxon>Pseudescherichia</taxon>
    </lineage>
</organism>
<gene>
    <name evidence="2" type="primary">yjiS</name>
    <name evidence="2" type="ORF">EV102420_02_04100</name>
</gene>
<proteinExistence type="predicted"/>
<protein>
    <recommendedName>
        <fullName evidence="1">YjiS-like domain-containing protein</fullName>
    </recommendedName>
</protein>
<evidence type="ECO:0000313" key="2">
    <source>
        <dbReference type="EMBL" id="GAL56805.1"/>
    </source>
</evidence>
<dbReference type="eggNOG" id="COG5457">
    <property type="taxonomic scope" value="Bacteria"/>
</dbReference>
<dbReference type="Pfam" id="PF06568">
    <property type="entry name" value="YjiS-like"/>
    <property type="match status" value="1"/>
</dbReference>
<dbReference type="Proteomes" id="UP000029462">
    <property type="component" value="Unassembled WGS sequence"/>
</dbReference>
<dbReference type="InterPro" id="IPR009506">
    <property type="entry name" value="YjiS-like"/>
</dbReference>
<evidence type="ECO:0000259" key="1">
    <source>
        <dbReference type="Pfam" id="PF06568"/>
    </source>
</evidence>
<sequence length="54" mass="6592">MEFHENRGKRPFIGFVILWRAIKKWHLRSQAQRTLRKMSNEQLKDIGLRRGEVE</sequence>
<evidence type="ECO:0000313" key="3">
    <source>
        <dbReference type="Proteomes" id="UP000029462"/>
    </source>
</evidence>
<accession>A0A090UW39</accession>
<reference evidence="2 3" key="1">
    <citation type="submission" date="2014-09" db="EMBL/GenBank/DDBJ databases">
        <title>Whole genome shotgun sequence of Escherichia vulneris NBRC 102420.</title>
        <authorList>
            <person name="Yoshida Y."/>
            <person name="Hosoyama A."/>
            <person name="Tsuchikane K."/>
            <person name="Ohji S."/>
            <person name="Ichikawa N."/>
            <person name="Kimura A."/>
            <person name="Yamazoe A."/>
            <person name="Ezaki T."/>
            <person name="Fujita N."/>
        </authorList>
    </citation>
    <scope>NUCLEOTIDE SEQUENCE [LARGE SCALE GENOMIC DNA]</scope>
    <source>
        <strain evidence="2 3">NBRC 102420</strain>
    </source>
</reference>
<keyword evidence="3" id="KW-1185">Reference proteome</keyword>
<dbReference type="EMBL" id="BBMZ01000002">
    <property type="protein sequence ID" value="GAL56805.1"/>
    <property type="molecule type" value="Genomic_DNA"/>
</dbReference>
<name>A0A090UW39_PSEVU</name>
<feature type="domain" description="YjiS-like" evidence="1">
    <location>
        <begin position="18"/>
        <end position="54"/>
    </location>
</feature>
<dbReference type="AlphaFoldDB" id="A0A090UW39"/>
<dbReference type="OrthoDB" id="6505244at2"/>